<comment type="caution">
    <text evidence="1">The sequence shown here is derived from an EMBL/GenBank/DDBJ whole genome shotgun (WGS) entry which is preliminary data.</text>
</comment>
<evidence type="ECO:0000313" key="2">
    <source>
        <dbReference type="Proteomes" id="UP000051790"/>
    </source>
</evidence>
<sequence>MSEGEWLLQEAERLANESQTYEDVAFYTELAHFIEVQDRRIDQAQGELDGMLWNHEGW</sequence>
<dbReference type="RefSeq" id="WP_164480461.1">
    <property type="nucleotide sequence ID" value="NZ_AZEU01000100.1"/>
</dbReference>
<proteinExistence type="predicted"/>
<dbReference type="AlphaFoldDB" id="A0A0R1R1U1"/>
<evidence type="ECO:0000313" key="1">
    <source>
        <dbReference type="EMBL" id="KRL47299.1"/>
    </source>
</evidence>
<keyword evidence="2" id="KW-1185">Reference proteome</keyword>
<gene>
    <name evidence="1" type="ORF">FD01_GL000297</name>
</gene>
<dbReference type="PATRIC" id="fig|1423769.4.peg.320"/>
<reference evidence="1 2" key="1">
    <citation type="journal article" date="2015" name="Genome Announc.">
        <title>Expanding the biotechnology potential of lactobacilli through comparative genomics of 213 strains and associated genera.</title>
        <authorList>
            <person name="Sun Z."/>
            <person name="Harris H.M."/>
            <person name="McCann A."/>
            <person name="Guo C."/>
            <person name="Argimon S."/>
            <person name="Zhang W."/>
            <person name="Yang X."/>
            <person name="Jeffery I.B."/>
            <person name="Cooney J.C."/>
            <person name="Kagawa T.F."/>
            <person name="Liu W."/>
            <person name="Song Y."/>
            <person name="Salvetti E."/>
            <person name="Wrobel A."/>
            <person name="Rasinkangas P."/>
            <person name="Parkhill J."/>
            <person name="Rea M.C."/>
            <person name="O'Sullivan O."/>
            <person name="Ritari J."/>
            <person name="Douillard F.P."/>
            <person name="Paul Ross R."/>
            <person name="Yang R."/>
            <person name="Briner A.E."/>
            <person name="Felis G.E."/>
            <person name="de Vos W.M."/>
            <person name="Barrangou R."/>
            <person name="Klaenhammer T.R."/>
            <person name="Caufield P.W."/>
            <person name="Cui Y."/>
            <person name="Zhang H."/>
            <person name="O'Toole P.W."/>
        </authorList>
    </citation>
    <scope>NUCLEOTIDE SEQUENCE [LARGE SCALE GENOMIC DNA]</scope>
    <source>
        <strain evidence="1 2">DSM 13343</strain>
    </source>
</reference>
<organism evidence="1 2">
    <name type="scientific">Lacticaseibacillus manihotivorans DSM 13343 = JCM 12514</name>
    <dbReference type="NCBI Taxonomy" id="1423769"/>
    <lineage>
        <taxon>Bacteria</taxon>
        <taxon>Bacillati</taxon>
        <taxon>Bacillota</taxon>
        <taxon>Bacilli</taxon>
        <taxon>Lactobacillales</taxon>
        <taxon>Lactobacillaceae</taxon>
        <taxon>Lacticaseibacillus</taxon>
    </lineage>
</organism>
<dbReference type="Proteomes" id="UP000051790">
    <property type="component" value="Unassembled WGS sequence"/>
</dbReference>
<accession>A0A0R1R1U1</accession>
<dbReference type="EMBL" id="AZEU01000100">
    <property type="protein sequence ID" value="KRL47299.1"/>
    <property type="molecule type" value="Genomic_DNA"/>
</dbReference>
<name>A0A0R1R1U1_9LACO</name>
<protein>
    <submittedName>
        <fullName evidence="1">Uncharacterized protein</fullName>
    </submittedName>
</protein>